<sequence>PCFGPDDERLLTAFSAQAAVALEKADVFQKTQEMKLFLQAVLSSITNCVITLSDTMRMTTMNRPWVMETLGVSEQFMREQPIEQWLADTNPHLLKDVKQVYKSNQATYTSEYELKGPSGSTFVNYNIMPLQTLTGVGGGKGVVLVFENISSEKRAIMTLGRYMNPALVKQVMQEGGTQLGGVRKKVAILFSDIRSFTTISESLEPHEVVALLNHHFNDAVNAIMAEQGILDKYIGDAVMAVFGVPFVSPEDSIHACAAALRMKEALRISNDARMAAGQKIIKIGIGINTGEVLSGNIGSEKRLEFSCIGDAVNLASRVEGLTKYYGVSILVTEFTKADSADAFFMREVDTVVVVGKKKPIRLFEVVARRGEEKALPYEQLRTFDLYVEGLKLYRNRKFQEASERFTRAIDLTNDGPSKTLLNRCKHYLVDPPADDWNGVWTSTEK</sequence>
<dbReference type="STRING" id="1344416.A0A139ASL7"/>
<evidence type="ECO:0000256" key="2">
    <source>
        <dbReference type="ARBA" id="ARBA00022475"/>
    </source>
</evidence>
<gene>
    <name evidence="7" type="ORF">M427DRAFT_428558</name>
</gene>
<evidence type="ECO:0000313" key="7">
    <source>
        <dbReference type="EMBL" id="KXS19736.1"/>
    </source>
</evidence>
<dbReference type="GO" id="GO:0035556">
    <property type="term" value="P:intracellular signal transduction"/>
    <property type="evidence" value="ECO:0007669"/>
    <property type="project" value="InterPro"/>
</dbReference>
<dbReference type="InterPro" id="IPR029016">
    <property type="entry name" value="GAF-like_dom_sf"/>
</dbReference>
<dbReference type="GO" id="GO:0006171">
    <property type="term" value="P:cAMP biosynthetic process"/>
    <property type="evidence" value="ECO:0007669"/>
    <property type="project" value="TreeGrafter"/>
</dbReference>
<protein>
    <submittedName>
        <fullName evidence="7">Adenylyl cyclase</fullName>
    </submittedName>
</protein>
<keyword evidence="3" id="KW-0812">Transmembrane</keyword>
<evidence type="ECO:0000256" key="1">
    <source>
        <dbReference type="ARBA" id="ARBA00004196"/>
    </source>
</evidence>
<feature type="non-terminal residue" evidence="7">
    <location>
        <position position="1"/>
    </location>
</feature>
<dbReference type="InterPro" id="IPR029787">
    <property type="entry name" value="Nucleotide_cyclase"/>
</dbReference>
<dbReference type="PANTHER" id="PTHR43081">
    <property type="entry name" value="ADENYLATE CYCLASE, TERMINAL-DIFFERENTIATION SPECIFIC-RELATED"/>
    <property type="match status" value="1"/>
</dbReference>
<feature type="domain" description="Guanylate cyclase" evidence="6">
    <location>
        <begin position="187"/>
        <end position="319"/>
    </location>
</feature>
<dbReference type="PROSITE" id="PS50125">
    <property type="entry name" value="GUANYLATE_CYCLASE_2"/>
    <property type="match status" value="1"/>
</dbReference>
<dbReference type="InterPro" id="IPR001054">
    <property type="entry name" value="A/G_cyclase"/>
</dbReference>
<evidence type="ECO:0000256" key="5">
    <source>
        <dbReference type="ARBA" id="ARBA00023136"/>
    </source>
</evidence>
<organism evidence="7 8">
    <name type="scientific">Gonapodya prolifera (strain JEL478)</name>
    <name type="common">Monoblepharis prolifera</name>
    <dbReference type="NCBI Taxonomy" id="1344416"/>
    <lineage>
        <taxon>Eukaryota</taxon>
        <taxon>Fungi</taxon>
        <taxon>Fungi incertae sedis</taxon>
        <taxon>Chytridiomycota</taxon>
        <taxon>Chytridiomycota incertae sedis</taxon>
        <taxon>Monoblepharidomycetes</taxon>
        <taxon>Monoblepharidales</taxon>
        <taxon>Gonapodyaceae</taxon>
        <taxon>Gonapodya</taxon>
    </lineage>
</organism>
<dbReference type="OrthoDB" id="60033at2759"/>
<comment type="subcellular location">
    <subcellularLocation>
        <location evidence="1">Cell envelope</location>
    </subcellularLocation>
</comment>
<dbReference type="EMBL" id="KQ965737">
    <property type="protein sequence ID" value="KXS19736.1"/>
    <property type="molecule type" value="Genomic_DNA"/>
</dbReference>
<evidence type="ECO:0000256" key="3">
    <source>
        <dbReference type="ARBA" id="ARBA00022692"/>
    </source>
</evidence>
<dbReference type="FunFam" id="3.30.70.1230:FF:000016">
    <property type="entry name" value="Adenylate/guanylate cyclase domain-containing protein"/>
    <property type="match status" value="1"/>
</dbReference>
<keyword evidence="8" id="KW-1185">Reference proteome</keyword>
<dbReference type="SUPFAM" id="SSF55785">
    <property type="entry name" value="PYP-like sensor domain (PAS domain)"/>
    <property type="match status" value="1"/>
</dbReference>
<dbReference type="GO" id="GO:0003824">
    <property type="term" value="F:catalytic activity"/>
    <property type="evidence" value="ECO:0007669"/>
    <property type="project" value="UniProtKB-ARBA"/>
</dbReference>
<dbReference type="SUPFAM" id="SSF55073">
    <property type="entry name" value="Nucleotide cyclase"/>
    <property type="match status" value="1"/>
</dbReference>
<dbReference type="Gene3D" id="3.30.450.20">
    <property type="entry name" value="PAS domain"/>
    <property type="match status" value="1"/>
</dbReference>
<dbReference type="Proteomes" id="UP000070544">
    <property type="component" value="Unassembled WGS sequence"/>
</dbReference>
<proteinExistence type="predicted"/>
<evidence type="ECO:0000259" key="6">
    <source>
        <dbReference type="PROSITE" id="PS50125"/>
    </source>
</evidence>
<dbReference type="AlphaFoldDB" id="A0A139ASL7"/>
<reference evidence="7 8" key="1">
    <citation type="journal article" date="2015" name="Genome Biol. Evol.">
        <title>Phylogenomic analyses indicate that early fungi evolved digesting cell walls of algal ancestors of land plants.</title>
        <authorList>
            <person name="Chang Y."/>
            <person name="Wang S."/>
            <person name="Sekimoto S."/>
            <person name="Aerts A.L."/>
            <person name="Choi C."/>
            <person name="Clum A."/>
            <person name="LaButti K.M."/>
            <person name="Lindquist E.A."/>
            <person name="Yee Ngan C."/>
            <person name="Ohm R.A."/>
            <person name="Salamov A.A."/>
            <person name="Grigoriev I.V."/>
            <person name="Spatafora J.W."/>
            <person name="Berbee M.L."/>
        </authorList>
    </citation>
    <scope>NUCLEOTIDE SEQUENCE [LARGE SCALE GENOMIC DNA]</scope>
    <source>
        <strain evidence="7 8">JEL478</strain>
    </source>
</reference>
<evidence type="ECO:0000313" key="8">
    <source>
        <dbReference type="Proteomes" id="UP000070544"/>
    </source>
</evidence>
<dbReference type="Gene3D" id="3.30.70.1230">
    <property type="entry name" value="Nucleotide cyclase"/>
    <property type="match status" value="1"/>
</dbReference>
<dbReference type="InterPro" id="IPR035965">
    <property type="entry name" value="PAS-like_dom_sf"/>
</dbReference>
<keyword evidence="5" id="KW-0472">Membrane</keyword>
<keyword evidence="4" id="KW-1133">Transmembrane helix</keyword>
<keyword evidence="2" id="KW-1003">Cell membrane</keyword>
<accession>A0A139ASL7</accession>
<dbReference type="Gene3D" id="3.30.450.40">
    <property type="match status" value="1"/>
</dbReference>
<dbReference type="CDD" id="cd07302">
    <property type="entry name" value="CHD"/>
    <property type="match status" value="1"/>
</dbReference>
<dbReference type="SMART" id="SM00044">
    <property type="entry name" value="CYCc"/>
    <property type="match status" value="1"/>
</dbReference>
<dbReference type="PANTHER" id="PTHR43081:SF1">
    <property type="entry name" value="ADENYLATE CYCLASE, TERMINAL-DIFFERENTIATION SPECIFIC"/>
    <property type="match status" value="1"/>
</dbReference>
<evidence type="ECO:0000256" key="4">
    <source>
        <dbReference type="ARBA" id="ARBA00022989"/>
    </source>
</evidence>
<dbReference type="InterPro" id="IPR050697">
    <property type="entry name" value="Adenylyl/Guanylyl_Cyclase_3/4"/>
</dbReference>
<dbReference type="Pfam" id="PF00211">
    <property type="entry name" value="Guanylate_cyc"/>
    <property type="match status" value="1"/>
</dbReference>
<dbReference type="SUPFAM" id="SSF55781">
    <property type="entry name" value="GAF domain-like"/>
    <property type="match status" value="1"/>
</dbReference>
<name>A0A139ASL7_GONPJ</name>